<comment type="caution">
    <text evidence="2">The sequence shown here is derived from an EMBL/GenBank/DDBJ whole genome shotgun (WGS) entry which is preliminary data.</text>
</comment>
<proteinExistence type="predicted"/>
<accession>A0AAW1P0P6</accession>
<reference evidence="2 3" key="1">
    <citation type="journal article" date="2024" name="Nat. Commun.">
        <title>Phylogenomics reveals the evolutionary origins of lichenization in chlorophyte algae.</title>
        <authorList>
            <person name="Puginier C."/>
            <person name="Libourel C."/>
            <person name="Otte J."/>
            <person name="Skaloud P."/>
            <person name="Haon M."/>
            <person name="Grisel S."/>
            <person name="Petersen M."/>
            <person name="Berrin J.G."/>
            <person name="Delaux P.M."/>
            <person name="Dal Grande F."/>
            <person name="Keller J."/>
        </authorList>
    </citation>
    <scope>NUCLEOTIDE SEQUENCE [LARGE SCALE GENOMIC DNA]</scope>
    <source>
        <strain evidence="2 3">SAG 2036</strain>
    </source>
</reference>
<dbReference type="AlphaFoldDB" id="A0AAW1P0P6"/>
<feature type="compositionally biased region" description="Polar residues" evidence="1">
    <location>
        <begin position="1"/>
        <end position="11"/>
    </location>
</feature>
<sequence length="89" mass="9501">MQTGSHSSGIKSDSEPGARGLKAESCHVHHAGAFAGLTHKGHKLLHLPLASSQLDESRRLAFHRSFTAHADVHRATASRCWARAASAQP</sequence>
<dbReference type="EMBL" id="JALJOQ010000055">
    <property type="protein sequence ID" value="KAK9803830.1"/>
    <property type="molecule type" value="Genomic_DNA"/>
</dbReference>
<feature type="region of interest" description="Disordered" evidence="1">
    <location>
        <begin position="1"/>
        <end position="24"/>
    </location>
</feature>
<evidence type="ECO:0000313" key="2">
    <source>
        <dbReference type="EMBL" id="KAK9803830.1"/>
    </source>
</evidence>
<evidence type="ECO:0000256" key="1">
    <source>
        <dbReference type="SAM" id="MobiDB-lite"/>
    </source>
</evidence>
<gene>
    <name evidence="2" type="ORF">WJX73_004827</name>
</gene>
<feature type="compositionally biased region" description="Basic and acidic residues" evidence="1">
    <location>
        <begin position="12"/>
        <end position="24"/>
    </location>
</feature>
<keyword evidence="3" id="KW-1185">Reference proteome</keyword>
<organism evidence="2 3">
    <name type="scientific">Symbiochloris irregularis</name>
    <dbReference type="NCBI Taxonomy" id="706552"/>
    <lineage>
        <taxon>Eukaryota</taxon>
        <taxon>Viridiplantae</taxon>
        <taxon>Chlorophyta</taxon>
        <taxon>core chlorophytes</taxon>
        <taxon>Trebouxiophyceae</taxon>
        <taxon>Trebouxiales</taxon>
        <taxon>Trebouxiaceae</taxon>
        <taxon>Symbiochloris</taxon>
    </lineage>
</organism>
<name>A0AAW1P0P6_9CHLO</name>
<dbReference type="Proteomes" id="UP001465755">
    <property type="component" value="Unassembled WGS sequence"/>
</dbReference>
<protein>
    <submittedName>
        <fullName evidence="2">Uncharacterized protein</fullName>
    </submittedName>
</protein>
<evidence type="ECO:0000313" key="3">
    <source>
        <dbReference type="Proteomes" id="UP001465755"/>
    </source>
</evidence>